<comment type="similarity">
    <text evidence="2 8 9">Belongs to the dihydrofolate reductase family.</text>
</comment>
<dbReference type="InterPro" id="IPR001796">
    <property type="entry name" value="DHFR_dom"/>
</dbReference>
<accession>A0A8J3DK18</accession>
<dbReference type="AlphaFoldDB" id="A0A8J3DK18"/>
<reference evidence="11" key="1">
    <citation type="journal article" date="2014" name="Int. J. Syst. Evol. Microbiol.">
        <title>Complete genome sequence of Corynebacterium casei LMG S-19264T (=DSM 44701T), isolated from a smear-ripened cheese.</title>
        <authorList>
            <consortium name="US DOE Joint Genome Institute (JGI-PGF)"/>
            <person name="Walter F."/>
            <person name="Albersmeier A."/>
            <person name="Kalinowski J."/>
            <person name="Ruckert C."/>
        </authorList>
    </citation>
    <scope>NUCLEOTIDE SEQUENCE</scope>
    <source>
        <strain evidence="11">KCTC 42097</strain>
    </source>
</reference>
<dbReference type="PANTHER" id="PTHR48069:SF3">
    <property type="entry name" value="DIHYDROFOLATE REDUCTASE"/>
    <property type="match status" value="1"/>
</dbReference>
<comment type="caution">
    <text evidence="11">The sequence shown here is derived from an EMBL/GenBank/DDBJ whole genome shotgun (WGS) entry which is preliminary data.</text>
</comment>
<evidence type="ECO:0000313" key="11">
    <source>
        <dbReference type="EMBL" id="GHC75358.1"/>
    </source>
</evidence>
<dbReference type="InterPro" id="IPR024072">
    <property type="entry name" value="DHFR-like_dom_sf"/>
</dbReference>
<evidence type="ECO:0000256" key="5">
    <source>
        <dbReference type="ARBA" id="ARBA00022857"/>
    </source>
</evidence>
<dbReference type="UniPathway" id="UPA00077">
    <property type="reaction ID" value="UER00158"/>
</dbReference>
<evidence type="ECO:0000256" key="4">
    <source>
        <dbReference type="ARBA" id="ARBA00022563"/>
    </source>
</evidence>
<evidence type="ECO:0000256" key="7">
    <source>
        <dbReference type="ARBA" id="ARBA00025067"/>
    </source>
</evidence>
<dbReference type="Pfam" id="PF00186">
    <property type="entry name" value="DHFR_1"/>
    <property type="match status" value="1"/>
</dbReference>
<dbReference type="InterPro" id="IPR017925">
    <property type="entry name" value="DHFR_CS"/>
</dbReference>
<gene>
    <name evidence="11" type="ORF">GCM10010136_25110</name>
</gene>
<dbReference type="GO" id="GO:0004146">
    <property type="term" value="F:dihydrofolate reductase activity"/>
    <property type="evidence" value="ECO:0007669"/>
    <property type="project" value="UniProtKB-EC"/>
</dbReference>
<comment type="function">
    <text evidence="7 8">Key enzyme in folate metabolism. Catalyzes an essential reaction for de novo glycine and purine synthesis, and for DNA precursor synthesis.</text>
</comment>
<dbReference type="GO" id="GO:0006730">
    <property type="term" value="P:one-carbon metabolic process"/>
    <property type="evidence" value="ECO:0007669"/>
    <property type="project" value="UniProtKB-KW"/>
</dbReference>
<keyword evidence="12" id="KW-1185">Reference proteome</keyword>
<dbReference type="GO" id="GO:0046654">
    <property type="term" value="P:tetrahydrofolate biosynthetic process"/>
    <property type="evidence" value="ECO:0007669"/>
    <property type="project" value="UniProtKB-UniPathway"/>
</dbReference>
<dbReference type="FunFam" id="3.40.430.10:FF:000001">
    <property type="entry name" value="Dihydrofolate reductase"/>
    <property type="match status" value="1"/>
</dbReference>
<dbReference type="Gene3D" id="3.40.430.10">
    <property type="entry name" value="Dihydrofolate Reductase, subunit A"/>
    <property type="match status" value="1"/>
</dbReference>
<evidence type="ECO:0000256" key="3">
    <source>
        <dbReference type="ARBA" id="ARBA00012856"/>
    </source>
</evidence>
<dbReference type="CDD" id="cd00209">
    <property type="entry name" value="DHFR"/>
    <property type="match status" value="1"/>
</dbReference>
<evidence type="ECO:0000256" key="6">
    <source>
        <dbReference type="ARBA" id="ARBA00023002"/>
    </source>
</evidence>
<comment type="pathway">
    <text evidence="1 8">Cofactor biosynthesis; tetrahydrofolate biosynthesis; 5,6,7,8-tetrahydrofolate from 7,8-dihydrofolate: step 1/1.</text>
</comment>
<dbReference type="PIRSF" id="PIRSF000194">
    <property type="entry name" value="DHFR"/>
    <property type="match status" value="1"/>
</dbReference>
<name>A0A8J3DK18_9HYPH</name>
<dbReference type="GO" id="GO:0046655">
    <property type="term" value="P:folic acid metabolic process"/>
    <property type="evidence" value="ECO:0007669"/>
    <property type="project" value="TreeGrafter"/>
</dbReference>
<evidence type="ECO:0000259" key="10">
    <source>
        <dbReference type="PROSITE" id="PS51330"/>
    </source>
</evidence>
<dbReference type="RefSeq" id="WP_189490679.1">
    <property type="nucleotide sequence ID" value="NZ_BMZO01000008.1"/>
</dbReference>
<dbReference type="InterPro" id="IPR012259">
    <property type="entry name" value="DHFR"/>
</dbReference>
<dbReference type="PRINTS" id="PR00070">
    <property type="entry name" value="DHFR"/>
</dbReference>
<dbReference type="PANTHER" id="PTHR48069">
    <property type="entry name" value="DIHYDROFOLATE REDUCTASE"/>
    <property type="match status" value="1"/>
</dbReference>
<dbReference type="PROSITE" id="PS00075">
    <property type="entry name" value="DHFR_1"/>
    <property type="match status" value="1"/>
</dbReference>
<proteinExistence type="inferred from homology"/>
<comment type="catalytic activity">
    <reaction evidence="8">
        <text>(6S)-5,6,7,8-tetrahydrofolate + NADP(+) = 7,8-dihydrofolate + NADPH + H(+)</text>
        <dbReference type="Rhea" id="RHEA:15009"/>
        <dbReference type="ChEBI" id="CHEBI:15378"/>
        <dbReference type="ChEBI" id="CHEBI:57451"/>
        <dbReference type="ChEBI" id="CHEBI:57453"/>
        <dbReference type="ChEBI" id="CHEBI:57783"/>
        <dbReference type="ChEBI" id="CHEBI:58349"/>
        <dbReference type="EC" id="1.5.1.3"/>
    </reaction>
</comment>
<keyword evidence="6 8" id="KW-0560">Oxidoreductase</keyword>
<feature type="domain" description="DHFR" evidence="10">
    <location>
        <begin position="2"/>
        <end position="163"/>
    </location>
</feature>
<dbReference type="GO" id="GO:0046452">
    <property type="term" value="P:dihydrofolate metabolic process"/>
    <property type="evidence" value="ECO:0007669"/>
    <property type="project" value="TreeGrafter"/>
</dbReference>
<dbReference type="GO" id="GO:0005829">
    <property type="term" value="C:cytosol"/>
    <property type="evidence" value="ECO:0007669"/>
    <property type="project" value="TreeGrafter"/>
</dbReference>
<evidence type="ECO:0000256" key="9">
    <source>
        <dbReference type="RuleBase" id="RU004474"/>
    </source>
</evidence>
<keyword evidence="4 8" id="KW-0554">One-carbon metabolism</keyword>
<evidence type="ECO:0000256" key="8">
    <source>
        <dbReference type="PIRNR" id="PIRNR000194"/>
    </source>
</evidence>
<dbReference type="SUPFAM" id="SSF53597">
    <property type="entry name" value="Dihydrofolate reductase-like"/>
    <property type="match status" value="1"/>
</dbReference>
<evidence type="ECO:0000313" key="12">
    <source>
        <dbReference type="Proteomes" id="UP000641137"/>
    </source>
</evidence>
<sequence>MIITIHVAAARNGVIGKNGTMPWHQSSDLKRFKAETFGKPVIMGRRTYESIGRALPGRLNIVVSRKPDFAAEGVEHATSLEAALDKARATGAQQACVIGGAALYAEAMDIADRLHVTHLEAEIADGDTFLKAIDPTVWKVIEEHRVDPDEKDDYPMRFTVYARK</sequence>
<evidence type="ECO:0000256" key="1">
    <source>
        <dbReference type="ARBA" id="ARBA00004903"/>
    </source>
</evidence>
<dbReference type="GO" id="GO:0070401">
    <property type="term" value="F:NADP+ binding"/>
    <property type="evidence" value="ECO:0007669"/>
    <property type="project" value="UniProtKB-ARBA"/>
</dbReference>
<dbReference type="EMBL" id="BMZO01000008">
    <property type="protein sequence ID" value="GHC75358.1"/>
    <property type="molecule type" value="Genomic_DNA"/>
</dbReference>
<reference evidence="11" key="2">
    <citation type="submission" date="2020-09" db="EMBL/GenBank/DDBJ databases">
        <authorList>
            <person name="Sun Q."/>
            <person name="Kim S."/>
        </authorList>
    </citation>
    <scope>NUCLEOTIDE SEQUENCE</scope>
    <source>
        <strain evidence="11">KCTC 42097</strain>
    </source>
</reference>
<keyword evidence="5 8" id="KW-0521">NADP</keyword>
<evidence type="ECO:0000256" key="2">
    <source>
        <dbReference type="ARBA" id="ARBA00009539"/>
    </source>
</evidence>
<dbReference type="EC" id="1.5.1.3" evidence="3 8"/>
<protein>
    <recommendedName>
        <fullName evidence="3 8">Dihydrofolate reductase</fullName>
        <ecNumber evidence="3 8">1.5.1.3</ecNumber>
    </recommendedName>
</protein>
<dbReference type="PROSITE" id="PS51330">
    <property type="entry name" value="DHFR_2"/>
    <property type="match status" value="1"/>
</dbReference>
<organism evidence="11 12">
    <name type="scientific">Limoniibacter endophyticus</name>
    <dbReference type="NCBI Taxonomy" id="1565040"/>
    <lineage>
        <taxon>Bacteria</taxon>
        <taxon>Pseudomonadati</taxon>
        <taxon>Pseudomonadota</taxon>
        <taxon>Alphaproteobacteria</taxon>
        <taxon>Hyphomicrobiales</taxon>
        <taxon>Bartonellaceae</taxon>
        <taxon>Limoniibacter</taxon>
    </lineage>
</organism>
<dbReference type="Proteomes" id="UP000641137">
    <property type="component" value="Unassembled WGS sequence"/>
</dbReference>